<evidence type="ECO:0000313" key="13">
    <source>
        <dbReference type="Proteomes" id="UP000544742"/>
    </source>
</evidence>
<organism evidence="12 13">
    <name type="scientific">Methanothrix soehngenii</name>
    <name type="common">Methanosaeta concilii</name>
    <dbReference type="NCBI Taxonomy" id="2223"/>
    <lineage>
        <taxon>Archaea</taxon>
        <taxon>Methanobacteriati</taxon>
        <taxon>Methanobacteriota</taxon>
        <taxon>Stenosarchaea group</taxon>
        <taxon>Methanomicrobia</taxon>
        <taxon>Methanotrichales</taxon>
        <taxon>Methanotrichaceae</taxon>
        <taxon>Methanothrix</taxon>
    </lineage>
</organism>
<name>A0A7K4AJP1_METSH</name>
<evidence type="ECO:0000256" key="1">
    <source>
        <dbReference type="ARBA" id="ARBA00009922"/>
    </source>
</evidence>
<evidence type="ECO:0000256" key="9">
    <source>
        <dbReference type="ARBA" id="ARBA00048988"/>
    </source>
</evidence>
<dbReference type="GO" id="GO:0003677">
    <property type="term" value="F:DNA binding"/>
    <property type="evidence" value="ECO:0007669"/>
    <property type="project" value="InterPro"/>
</dbReference>
<comment type="catalytic activity">
    <reaction evidence="9">
        <text>ATP + H2O = ADP + phosphate + H(+)</text>
        <dbReference type="Rhea" id="RHEA:13065"/>
        <dbReference type="ChEBI" id="CHEBI:15377"/>
        <dbReference type="ChEBI" id="CHEBI:15378"/>
        <dbReference type="ChEBI" id="CHEBI:30616"/>
        <dbReference type="ChEBI" id="CHEBI:43474"/>
        <dbReference type="ChEBI" id="CHEBI:456216"/>
        <dbReference type="EC" id="5.6.2.4"/>
    </reaction>
</comment>
<evidence type="ECO:0000256" key="7">
    <source>
        <dbReference type="ARBA" id="ARBA00034617"/>
    </source>
</evidence>
<evidence type="ECO:0000259" key="11">
    <source>
        <dbReference type="PROSITE" id="PS51198"/>
    </source>
</evidence>
<protein>
    <recommendedName>
        <fullName evidence="8">DNA 3'-5' helicase</fullName>
        <ecNumber evidence="8">5.6.2.4</ecNumber>
    </recommendedName>
</protein>
<comment type="catalytic activity">
    <reaction evidence="7">
        <text>Couples ATP hydrolysis with the unwinding of duplex DNA by translocating in the 3'-5' direction.</text>
        <dbReference type="EC" id="5.6.2.4"/>
    </reaction>
</comment>
<proteinExistence type="inferred from homology"/>
<evidence type="ECO:0000256" key="2">
    <source>
        <dbReference type="ARBA" id="ARBA00022741"/>
    </source>
</evidence>
<dbReference type="InterPro" id="IPR027417">
    <property type="entry name" value="P-loop_NTPase"/>
</dbReference>
<dbReference type="Gene3D" id="1.10.10.160">
    <property type="match status" value="1"/>
</dbReference>
<dbReference type="EC" id="5.6.2.4" evidence="8"/>
<evidence type="ECO:0000256" key="4">
    <source>
        <dbReference type="ARBA" id="ARBA00022806"/>
    </source>
</evidence>
<dbReference type="InterPro" id="IPR014016">
    <property type="entry name" value="UvrD-like_ATP-bd"/>
</dbReference>
<feature type="domain" description="UvrD-like helicase ATP-binding" evidence="11">
    <location>
        <begin position="7"/>
        <end position="286"/>
    </location>
</feature>
<dbReference type="PROSITE" id="PS51198">
    <property type="entry name" value="UVRD_HELICASE_ATP_BIND"/>
    <property type="match status" value="1"/>
</dbReference>
<dbReference type="AlphaFoldDB" id="A0A7K4AJP1"/>
<comment type="caution">
    <text evidence="12">The sequence shown here is derived from an EMBL/GenBank/DDBJ whole genome shotgun (WGS) entry which is preliminary data.</text>
</comment>
<dbReference type="Pfam" id="PF13361">
    <property type="entry name" value="UvrD_C"/>
    <property type="match status" value="1"/>
</dbReference>
<accession>A0A7K4AJP1</accession>
<sequence>MSPSNSDFPNSEQKDVLDSTARITVVRACPGSGKTRVFVESMRRHLNSWQKKGTGIAALSFTNVAQEQIAKSLGNSLSCPHFVGTLDSFMLRFVVRPFGHLVGLPREGSRLIPAPLDAAMEYPEVQVNSNHQKISLFQIRFLDGTEDAPNLTARDFRGPANIEASYVPKILASKKSLWENRGLITHTDSHYLAASILRHPKFGKAVSQLVARRFPVILVDELQDTGWFLGHALLELLRVPSVSGLVVGDPDQAIYEFGGARPTIFNDVENLEGAVCYTMTKTHRCPKLIAAISSALSDSGSTVSSRDDAEDGRTIFLIHEMTKACLDEKLSAQIAEACQENESLAIIARKDATIRGLIGESTANNFKGVSHAGRRLDHAMHLFCHGQSSIASRMVAKELSWLVLKNESPTNEELRNNDIDIREWKHALYGILQSVCSYYDGEDWNDWLKRVKKTIGDSAVKFNWEENRSELSGRFRASEKGNAKRIAVIASNIDDSICDKAIVKTIHQVKGDEFDCVVLFVPKPHSKNAPCPSEEWWPASSSEERRIAFVAASRAKKTLIMCVHRNTYDALKEKRPKFVALFQQINNI</sequence>
<keyword evidence="5 10" id="KW-0067">ATP-binding</keyword>
<feature type="binding site" evidence="10">
    <location>
        <begin position="28"/>
        <end position="35"/>
    </location>
    <ligand>
        <name>ATP</name>
        <dbReference type="ChEBI" id="CHEBI:30616"/>
    </ligand>
</feature>
<gene>
    <name evidence="12" type="ORF">GX426_09065</name>
</gene>
<dbReference type="Pfam" id="PF00580">
    <property type="entry name" value="UvrD-helicase"/>
    <property type="match status" value="1"/>
</dbReference>
<dbReference type="GO" id="GO:0043138">
    <property type="term" value="F:3'-5' DNA helicase activity"/>
    <property type="evidence" value="ECO:0007669"/>
    <property type="project" value="UniProtKB-EC"/>
</dbReference>
<evidence type="ECO:0000256" key="10">
    <source>
        <dbReference type="PROSITE-ProRule" id="PRU00560"/>
    </source>
</evidence>
<dbReference type="PANTHER" id="PTHR11070">
    <property type="entry name" value="UVRD / RECB / PCRA DNA HELICASE FAMILY MEMBER"/>
    <property type="match status" value="1"/>
</dbReference>
<keyword evidence="3 10" id="KW-0378">Hydrolase</keyword>
<comment type="similarity">
    <text evidence="1">Belongs to the helicase family. UvrD subfamily.</text>
</comment>
<dbReference type="GO" id="GO:0016787">
    <property type="term" value="F:hydrolase activity"/>
    <property type="evidence" value="ECO:0007669"/>
    <property type="project" value="UniProtKB-UniRule"/>
</dbReference>
<evidence type="ECO:0000256" key="3">
    <source>
        <dbReference type="ARBA" id="ARBA00022801"/>
    </source>
</evidence>
<evidence type="ECO:0000256" key="6">
    <source>
        <dbReference type="ARBA" id="ARBA00023235"/>
    </source>
</evidence>
<dbReference type="SUPFAM" id="SSF52540">
    <property type="entry name" value="P-loop containing nucleoside triphosphate hydrolases"/>
    <property type="match status" value="1"/>
</dbReference>
<evidence type="ECO:0000256" key="5">
    <source>
        <dbReference type="ARBA" id="ARBA00022840"/>
    </source>
</evidence>
<dbReference type="GO" id="GO:0005524">
    <property type="term" value="F:ATP binding"/>
    <property type="evidence" value="ECO:0007669"/>
    <property type="project" value="UniProtKB-UniRule"/>
</dbReference>
<keyword evidence="4 10" id="KW-0347">Helicase</keyword>
<evidence type="ECO:0000256" key="8">
    <source>
        <dbReference type="ARBA" id="ARBA00034808"/>
    </source>
</evidence>
<keyword evidence="2 10" id="KW-0547">Nucleotide-binding</keyword>
<dbReference type="GO" id="GO:0005829">
    <property type="term" value="C:cytosol"/>
    <property type="evidence" value="ECO:0007669"/>
    <property type="project" value="TreeGrafter"/>
</dbReference>
<dbReference type="Proteomes" id="UP000544742">
    <property type="component" value="Unassembled WGS sequence"/>
</dbReference>
<dbReference type="InterPro" id="IPR000212">
    <property type="entry name" value="DNA_helicase_UvrD/REP"/>
</dbReference>
<reference evidence="12 13" key="1">
    <citation type="journal article" date="2020" name="Biotechnol. Biofuels">
        <title>New insights from the biogas microbiome by comprehensive genome-resolved metagenomics of nearly 1600 species originating from multiple anaerobic digesters.</title>
        <authorList>
            <person name="Campanaro S."/>
            <person name="Treu L."/>
            <person name="Rodriguez-R L.M."/>
            <person name="Kovalovszki A."/>
            <person name="Ziels R.M."/>
            <person name="Maus I."/>
            <person name="Zhu X."/>
            <person name="Kougias P.G."/>
            <person name="Basile A."/>
            <person name="Luo G."/>
            <person name="Schluter A."/>
            <person name="Konstantinidis K.T."/>
            <person name="Angelidaki I."/>
        </authorList>
    </citation>
    <scope>NUCLEOTIDE SEQUENCE [LARGE SCALE GENOMIC DNA]</scope>
    <source>
        <strain evidence="12">AS27yjCOA_157</strain>
    </source>
</reference>
<dbReference type="PANTHER" id="PTHR11070:SF3">
    <property type="entry name" value="DNA 3'-5' HELICASE"/>
    <property type="match status" value="1"/>
</dbReference>
<dbReference type="EMBL" id="JAAYUN010000160">
    <property type="protein sequence ID" value="NLJ23240.1"/>
    <property type="molecule type" value="Genomic_DNA"/>
</dbReference>
<dbReference type="Gene3D" id="3.40.50.300">
    <property type="entry name" value="P-loop containing nucleotide triphosphate hydrolases"/>
    <property type="match status" value="2"/>
</dbReference>
<dbReference type="GO" id="GO:0000725">
    <property type="term" value="P:recombinational repair"/>
    <property type="evidence" value="ECO:0007669"/>
    <property type="project" value="TreeGrafter"/>
</dbReference>
<evidence type="ECO:0000313" key="12">
    <source>
        <dbReference type="EMBL" id="NLJ23240.1"/>
    </source>
</evidence>
<dbReference type="InterPro" id="IPR013986">
    <property type="entry name" value="DExx_box_DNA_helicase_dom_sf"/>
</dbReference>
<keyword evidence="6" id="KW-0413">Isomerase</keyword>
<dbReference type="InterPro" id="IPR014017">
    <property type="entry name" value="DNA_helicase_UvrD-like_C"/>
</dbReference>